<proteinExistence type="predicted"/>
<comment type="caution">
    <text evidence="2">The sequence shown here is derived from an EMBL/GenBank/DDBJ whole genome shotgun (WGS) entry which is preliminary data.</text>
</comment>
<organism evidence="2 3">
    <name type="scientific">Ditylenchus destructor</name>
    <dbReference type="NCBI Taxonomy" id="166010"/>
    <lineage>
        <taxon>Eukaryota</taxon>
        <taxon>Metazoa</taxon>
        <taxon>Ecdysozoa</taxon>
        <taxon>Nematoda</taxon>
        <taxon>Chromadorea</taxon>
        <taxon>Rhabditida</taxon>
        <taxon>Tylenchina</taxon>
        <taxon>Tylenchomorpha</taxon>
        <taxon>Sphaerularioidea</taxon>
        <taxon>Anguinidae</taxon>
        <taxon>Anguininae</taxon>
        <taxon>Ditylenchus</taxon>
    </lineage>
</organism>
<evidence type="ECO:0000313" key="2">
    <source>
        <dbReference type="EMBL" id="KAI1725748.1"/>
    </source>
</evidence>
<sequence length="192" mass="21144">MISSKISRQSSNAVSNDVVDDIEKSLVNPVRKRSMTDNTRRAIAVTQSPGAGALRTSIPSQRVMSTTTAQKDEPIFKATSALQEKEETISELKEQKLQTMKESGTHLLSRAHLRAVQRFDSNQTAGNGMDNGIIMSSVCVHSLTEYQKSGIIFPIERLPARCSANTYSYIALAMSVGPCQPLYWSGRLFRCS</sequence>
<feature type="coiled-coil region" evidence="1">
    <location>
        <begin position="75"/>
        <end position="102"/>
    </location>
</feature>
<name>A0AAD4RC87_9BILA</name>
<gene>
    <name evidence="2" type="ORF">DdX_02425</name>
</gene>
<protein>
    <submittedName>
        <fullName evidence="2">Uncharacterized protein</fullName>
    </submittedName>
</protein>
<reference evidence="2" key="1">
    <citation type="submission" date="2022-01" db="EMBL/GenBank/DDBJ databases">
        <title>Genome Sequence Resource for Two Populations of Ditylenchus destructor, the Migratory Endoparasitic Phytonematode.</title>
        <authorList>
            <person name="Zhang H."/>
            <person name="Lin R."/>
            <person name="Xie B."/>
        </authorList>
    </citation>
    <scope>NUCLEOTIDE SEQUENCE</scope>
    <source>
        <strain evidence="2">BazhouSP</strain>
    </source>
</reference>
<dbReference type="EMBL" id="JAKKPZ010000002">
    <property type="protein sequence ID" value="KAI1725748.1"/>
    <property type="molecule type" value="Genomic_DNA"/>
</dbReference>
<evidence type="ECO:0000256" key="1">
    <source>
        <dbReference type="SAM" id="Coils"/>
    </source>
</evidence>
<keyword evidence="3" id="KW-1185">Reference proteome</keyword>
<accession>A0AAD4RC87</accession>
<dbReference type="Proteomes" id="UP001201812">
    <property type="component" value="Unassembled WGS sequence"/>
</dbReference>
<dbReference type="AlphaFoldDB" id="A0AAD4RC87"/>
<keyword evidence="1" id="KW-0175">Coiled coil</keyword>
<evidence type="ECO:0000313" key="3">
    <source>
        <dbReference type="Proteomes" id="UP001201812"/>
    </source>
</evidence>